<dbReference type="SUPFAM" id="SSF53335">
    <property type="entry name" value="S-adenosyl-L-methionine-dependent methyltransferases"/>
    <property type="match status" value="2"/>
</dbReference>
<keyword evidence="1 6" id="KW-0808">Transferase</keyword>
<dbReference type="Pfam" id="PF13946">
    <property type="entry name" value="DUF4214"/>
    <property type="match status" value="1"/>
</dbReference>
<gene>
    <name evidence="6" type="ORF">DFR49_0841</name>
</gene>
<proteinExistence type="predicted"/>
<dbReference type="GO" id="GO:0008168">
    <property type="term" value="F:methyltransferase activity"/>
    <property type="evidence" value="ECO:0007669"/>
    <property type="project" value="UniProtKB-KW"/>
</dbReference>
<comment type="caution">
    <text evidence="6">The sequence shown here is derived from an EMBL/GenBank/DDBJ whole genome shotgun (WGS) entry which is preliminary data.</text>
</comment>
<dbReference type="CDD" id="cd02440">
    <property type="entry name" value="AdoMet_MTases"/>
    <property type="match status" value="1"/>
</dbReference>
<evidence type="ECO:0000259" key="5">
    <source>
        <dbReference type="Pfam" id="PF13946"/>
    </source>
</evidence>
<dbReference type="Proteomes" id="UP000266568">
    <property type="component" value="Unassembled WGS sequence"/>
</dbReference>
<dbReference type="InterPro" id="IPR052514">
    <property type="entry name" value="SAM-dependent_MTase"/>
</dbReference>
<dbReference type="AlphaFoldDB" id="A0A397PD19"/>
<accession>A0A397PD19</accession>
<dbReference type="Gene3D" id="3.40.50.150">
    <property type="entry name" value="Vaccinia Virus protein VP39"/>
    <property type="match status" value="1"/>
</dbReference>
<organism evidence="6 7">
    <name type="scientific">Hephaestia caeni</name>
    <dbReference type="NCBI Taxonomy" id="645617"/>
    <lineage>
        <taxon>Bacteria</taxon>
        <taxon>Pseudomonadati</taxon>
        <taxon>Pseudomonadota</taxon>
        <taxon>Alphaproteobacteria</taxon>
        <taxon>Sphingomonadales</taxon>
        <taxon>Sphingomonadaceae</taxon>
        <taxon>Hephaestia</taxon>
    </lineage>
</organism>
<evidence type="ECO:0000256" key="2">
    <source>
        <dbReference type="ARBA" id="ARBA00022691"/>
    </source>
</evidence>
<evidence type="ECO:0000256" key="1">
    <source>
        <dbReference type="ARBA" id="ARBA00022679"/>
    </source>
</evidence>
<reference evidence="6 7" key="1">
    <citation type="submission" date="2018-08" db="EMBL/GenBank/DDBJ databases">
        <title>Genomic Encyclopedia of Type Strains, Phase IV (KMG-IV): sequencing the most valuable type-strain genomes for metagenomic binning, comparative biology and taxonomic classification.</title>
        <authorList>
            <person name="Goeker M."/>
        </authorList>
    </citation>
    <scope>NUCLEOTIDE SEQUENCE [LARGE SCALE GENOMIC DNA]</scope>
    <source>
        <strain evidence="6 7">DSM 25527</strain>
    </source>
</reference>
<keyword evidence="6" id="KW-0489">Methyltransferase</keyword>
<dbReference type="InterPro" id="IPR056743">
    <property type="entry name" value="TRM5-TYW2-like_MTfase"/>
</dbReference>
<dbReference type="Pfam" id="PF02475">
    <property type="entry name" value="TRM5-TYW2_MTfase"/>
    <property type="match status" value="1"/>
</dbReference>
<feature type="region of interest" description="Disordered" evidence="3">
    <location>
        <begin position="1"/>
        <end position="23"/>
    </location>
</feature>
<dbReference type="PANTHER" id="PTHR34203">
    <property type="entry name" value="METHYLTRANSFERASE, FKBM FAMILY PROTEIN"/>
    <property type="match status" value="1"/>
</dbReference>
<keyword evidence="2" id="KW-0949">S-adenosyl-L-methionine</keyword>
<evidence type="ECO:0000313" key="7">
    <source>
        <dbReference type="Proteomes" id="UP000266568"/>
    </source>
</evidence>
<evidence type="ECO:0000256" key="3">
    <source>
        <dbReference type="SAM" id="MobiDB-lite"/>
    </source>
</evidence>
<feature type="domain" description="TRM5/TYW2-like methyltransferase" evidence="4">
    <location>
        <begin position="471"/>
        <end position="527"/>
    </location>
</feature>
<dbReference type="EMBL" id="QXDC01000002">
    <property type="protein sequence ID" value="RIA46303.1"/>
    <property type="molecule type" value="Genomic_DNA"/>
</dbReference>
<sequence>MSRADEPAPPELQPRADHPRRPGILDVRRGFQLFLGRELESVAVAGVHIANAPDVWDLVEAIWGSPEARNRRLAESLRIVRSAHDFVSPECNASARQLDDLYRSTFDRWRQHGLGKYHRELSRDEVRFGARSDRWNLEHSLERGKTEWADLQRMLGRLGWRGGSAEAVTVVGVEAFRMLGAGRQTASQLVAIEMLERDVARGHRAEELAQAQAAQLTCLADLPGDLPATALLYAVSSLQYAPPPVIIDLLRRCLGSVTIGGCAVVQLPAYLHGYSFDIVAYLSGDDETVWREFHCIPQAEILSLFAGKGFRLLEVIPDEKASIFGFSYTYVAERIGAGTRLLVSTGTAEQGYAPDAGSHKIRKPVEGTDLGDLDAFIVSEWIVQLLYRSLLGRDADSEGLAHYANMIRHGALHDQTLTANLIGSPEYQQASGAIAAGHVEVESHGCRLLMPAEPVPKHGNEPWALPYMLDECRPGSVVLDLAAGRGLFSIPAAKHVRPEGRVYAIEPCPLNCQIIAHNITLNQLDNVELLPIELASLLGDERAGRSSAIGGSVLDDAGSAAFSDSSSRDAAPVISLDRLRPLLRKVDVIKVNATDGEYRASLGAIELIRGDRPTIFLEYAHLLQDGLSETLATEVLKLFAELGYGFEILHREQPRQLVGSGHVVQTIHQASKAWVRAGGSLLQLCLRPLKSPF</sequence>
<protein>
    <submittedName>
        <fullName evidence="6">FkbM family methyltransferase</fullName>
    </submittedName>
</protein>
<dbReference type="InterPro" id="IPR006342">
    <property type="entry name" value="FkbM_mtfrase"/>
</dbReference>
<evidence type="ECO:0000259" key="4">
    <source>
        <dbReference type="Pfam" id="PF02475"/>
    </source>
</evidence>
<dbReference type="PANTHER" id="PTHR34203:SF15">
    <property type="entry name" value="SLL1173 PROTEIN"/>
    <property type="match status" value="1"/>
</dbReference>
<dbReference type="NCBIfam" id="TIGR01444">
    <property type="entry name" value="fkbM_fam"/>
    <property type="match status" value="1"/>
</dbReference>
<evidence type="ECO:0000313" key="6">
    <source>
        <dbReference type="EMBL" id="RIA46303.1"/>
    </source>
</evidence>
<dbReference type="InterPro" id="IPR029063">
    <property type="entry name" value="SAM-dependent_MTases_sf"/>
</dbReference>
<dbReference type="RefSeq" id="WP_119034532.1">
    <property type="nucleotide sequence ID" value="NZ_QXDC01000002.1"/>
</dbReference>
<dbReference type="InterPro" id="IPR025282">
    <property type="entry name" value="DUF4214"/>
</dbReference>
<feature type="domain" description="DUF4214" evidence="5">
    <location>
        <begin position="383"/>
        <end position="429"/>
    </location>
</feature>
<name>A0A397PD19_9SPHN</name>
<keyword evidence="7" id="KW-1185">Reference proteome</keyword>
<dbReference type="GO" id="GO:0032259">
    <property type="term" value="P:methylation"/>
    <property type="evidence" value="ECO:0007669"/>
    <property type="project" value="UniProtKB-KW"/>
</dbReference>